<organism evidence="2 3">
    <name type="scientific">Leeia speluncae</name>
    <dbReference type="NCBI Taxonomy" id="2884804"/>
    <lineage>
        <taxon>Bacteria</taxon>
        <taxon>Pseudomonadati</taxon>
        <taxon>Pseudomonadota</taxon>
        <taxon>Betaproteobacteria</taxon>
        <taxon>Neisseriales</taxon>
        <taxon>Leeiaceae</taxon>
        <taxon>Leeia</taxon>
    </lineage>
</organism>
<dbReference type="Pfam" id="PF00459">
    <property type="entry name" value="Inositol_P"/>
    <property type="match status" value="1"/>
</dbReference>
<sequence>MKILDKDIEKDFFQMADAAKEISMRYFRQPLEVYDKPDLSPVTQADMQIEAWLSSYVKANFPEHNFFGEEFGFIDNGSEYTWVVDPIDRTKSFAAGMPTFATLIALLKNQQPIAGLVDFPVTNERFFSKKLGKTFLNGKQCHAKQNRDPAKAIAFTTSPEKYIGEKQLQVLSRIRQRSSYLRYCYDSYAFAGIALGTVDVVVECNIKPYDCLALVPIIEGAGGVISNWDGSPIDLHTKGNIIASSNMEIHRTFMECFSE</sequence>
<comment type="caution">
    <text evidence="2">The sequence shown here is derived from an EMBL/GenBank/DDBJ whole genome shotgun (WGS) entry which is preliminary data.</text>
</comment>
<name>A0ABS8D925_9NEIS</name>
<evidence type="ECO:0000256" key="1">
    <source>
        <dbReference type="ARBA" id="ARBA00009759"/>
    </source>
</evidence>
<dbReference type="InterPro" id="IPR000760">
    <property type="entry name" value="Inositol_monophosphatase-like"/>
</dbReference>
<evidence type="ECO:0000313" key="2">
    <source>
        <dbReference type="EMBL" id="MCB6184436.1"/>
    </source>
</evidence>
<dbReference type="Gene3D" id="3.30.540.10">
    <property type="entry name" value="Fructose-1,6-Bisphosphatase, subunit A, domain 1"/>
    <property type="match status" value="1"/>
</dbReference>
<dbReference type="RefSeq" id="WP_227181247.1">
    <property type="nucleotide sequence ID" value="NZ_JAJBZT010000007.1"/>
</dbReference>
<keyword evidence="3" id="KW-1185">Reference proteome</keyword>
<protein>
    <recommendedName>
        <fullName evidence="4">Histidinol-phosphatase</fullName>
    </recommendedName>
</protein>
<comment type="similarity">
    <text evidence="1">Belongs to the inositol monophosphatase superfamily.</text>
</comment>
<dbReference type="Proteomes" id="UP001165395">
    <property type="component" value="Unassembled WGS sequence"/>
</dbReference>
<dbReference type="Gene3D" id="3.40.190.80">
    <property type="match status" value="1"/>
</dbReference>
<reference evidence="2" key="1">
    <citation type="submission" date="2021-10" db="EMBL/GenBank/DDBJ databases">
        <title>The complete genome sequence of Leeia sp. TBRC 13508.</title>
        <authorList>
            <person name="Charoenyingcharoen P."/>
            <person name="Yukphan P."/>
        </authorList>
    </citation>
    <scope>NUCLEOTIDE SEQUENCE</scope>
    <source>
        <strain evidence="2">TBRC 13508</strain>
    </source>
</reference>
<dbReference type="PANTHER" id="PTHR20854">
    <property type="entry name" value="INOSITOL MONOPHOSPHATASE"/>
    <property type="match status" value="1"/>
</dbReference>
<dbReference type="PRINTS" id="PR00377">
    <property type="entry name" value="IMPHPHTASES"/>
</dbReference>
<gene>
    <name evidence="2" type="ORF">LIN78_12855</name>
</gene>
<evidence type="ECO:0008006" key="4">
    <source>
        <dbReference type="Google" id="ProtNLM"/>
    </source>
</evidence>
<dbReference type="PANTHER" id="PTHR20854:SF4">
    <property type="entry name" value="INOSITOL-1-MONOPHOSPHATASE-RELATED"/>
    <property type="match status" value="1"/>
</dbReference>
<dbReference type="SUPFAM" id="SSF56655">
    <property type="entry name" value="Carbohydrate phosphatase"/>
    <property type="match status" value="1"/>
</dbReference>
<proteinExistence type="inferred from homology"/>
<dbReference type="EMBL" id="JAJBZT010000007">
    <property type="protein sequence ID" value="MCB6184436.1"/>
    <property type="molecule type" value="Genomic_DNA"/>
</dbReference>
<evidence type="ECO:0000313" key="3">
    <source>
        <dbReference type="Proteomes" id="UP001165395"/>
    </source>
</evidence>
<accession>A0ABS8D925</accession>